<gene>
    <name evidence="2" type="ORF">PCLFYP37_02657</name>
</gene>
<keyword evidence="1" id="KW-0732">Signal</keyword>
<name>A0A6N3EBW0_9BACT</name>
<feature type="chain" id="PRO_5026894749" evidence="1">
    <location>
        <begin position="28"/>
        <end position="395"/>
    </location>
</feature>
<proteinExistence type="predicted"/>
<evidence type="ECO:0000256" key="1">
    <source>
        <dbReference type="SAM" id="SignalP"/>
    </source>
</evidence>
<dbReference type="EMBL" id="CACRUT010000015">
    <property type="protein sequence ID" value="VYU37049.1"/>
    <property type="molecule type" value="Genomic_DNA"/>
</dbReference>
<organism evidence="2">
    <name type="scientific">Paraprevotella clara</name>
    <dbReference type="NCBI Taxonomy" id="454154"/>
    <lineage>
        <taxon>Bacteria</taxon>
        <taxon>Pseudomonadati</taxon>
        <taxon>Bacteroidota</taxon>
        <taxon>Bacteroidia</taxon>
        <taxon>Bacteroidales</taxon>
        <taxon>Prevotellaceae</taxon>
        <taxon>Paraprevotella</taxon>
    </lineage>
</organism>
<dbReference type="RefSeq" id="WP_412442080.1">
    <property type="nucleotide sequence ID" value="NZ_CACRUT010000015.1"/>
</dbReference>
<reference evidence="2" key="1">
    <citation type="submission" date="2019-11" db="EMBL/GenBank/DDBJ databases">
        <authorList>
            <person name="Feng L."/>
        </authorList>
    </citation>
    <scope>NUCLEOTIDE SEQUENCE</scope>
    <source>
        <strain evidence="2">PclaraLFYP37</strain>
    </source>
</reference>
<evidence type="ECO:0000313" key="2">
    <source>
        <dbReference type="EMBL" id="VYU37049.1"/>
    </source>
</evidence>
<accession>A0A6N3EBW0</accession>
<sequence>MRKSTSIFKAVLIALFAVSLGVEMVSAAGFPSVKDLYGRYKFSGECSYVDMVSGAAGEAPVPATTDYNMAVLPGESENEVKVLGFFGYGGGVTLTYNQEDGTLKGETPTAVFIMGMNLMVVADAASTGGTVVFNYQVAEKDGKIQITAQNALEDVTIMDMENGIMGMLSYASAYTMTKEEVSYNLSDVIGEYDFASTRVDNNLLADASENFKLKITGNTSETVSSGVSLGNWFGVENTDVTAEFYADGGILVLPHDMKLANGMCFGQQPTEEGGYNPNEAPFFFVEKDKLVTPGYLVLDNGFDEVMEMPLQMSVVGGEAVKAGSSISSRCIKDVKIYSSEGSIRVDGLEDAEICVFDAQGMLVASAHGATAAFNGLKSGLYLVKFGNQTAKVVVK</sequence>
<feature type="signal peptide" evidence="1">
    <location>
        <begin position="1"/>
        <end position="27"/>
    </location>
</feature>
<protein>
    <submittedName>
        <fullName evidence="2">Uncharacterized protein</fullName>
    </submittedName>
</protein>
<dbReference type="AlphaFoldDB" id="A0A6N3EBW0"/>